<evidence type="ECO:0000313" key="6">
    <source>
        <dbReference type="EMBL" id="XBW75376.1"/>
    </source>
</evidence>
<dbReference type="NCBIfam" id="NF006826">
    <property type="entry name" value="PRK09347.1-3"/>
    <property type="match status" value="1"/>
</dbReference>
<dbReference type="NCBIfam" id="NF006825">
    <property type="entry name" value="PRK09347.1-2"/>
    <property type="match status" value="1"/>
</dbReference>
<protein>
    <recommendedName>
        <fullName evidence="3">GTP cyclohydrolase I</fullName>
        <ecNumber evidence="3">3.5.4.16</ecNumber>
    </recommendedName>
</protein>
<evidence type="ECO:0000256" key="4">
    <source>
        <dbReference type="ARBA" id="ARBA00022801"/>
    </source>
</evidence>
<dbReference type="HAMAP" id="MF_00223">
    <property type="entry name" value="FolE"/>
    <property type="match status" value="1"/>
</dbReference>
<dbReference type="SUPFAM" id="SSF55620">
    <property type="entry name" value="Tetrahydrobiopterin biosynthesis enzymes-like"/>
    <property type="match status" value="1"/>
</dbReference>
<comment type="pathway">
    <text evidence="2">Cofactor biosynthesis; 7,8-dihydroneopterin triphosphate biosynthesis; 7,8-dihydroneopterin triphosphate from GTP: step 1/1.</text>
</comment>
<dbReference type="Gene3D" id="1.10.286.10">
    <property type="match status" value="1"/>
</dbReference>
<dbReference type="InterPro" id="IPR020602">
    <property type="entry name" value="GTP_CycHdrlase_I_dom"/>
</dbReference>
<dbReference type="NCBIfam" id="TIGR00063">
    <property type="entry name" value="folE"/>
    <property type="match status" value="1"/>
</dbReference>
<proteinExistence type="inferred from homology"/>
<evidence type="ECO:0000256" key="3">
    <source>
        <dbReference type="ARBA" id="ARBA00012715"/>
    </source>
</evidence>
<dbReference type="GO" id="GO:0003934">
    <property type="term" value="F:GTP cyclohydrolase I activity"/>
    <property type="evidence" value="ECO:0007669"/>
    <property type="project" value="UniProtKB-EC"/>
</dbReference>
<dbReference type="InterPro" id="IPR043133">
    <property type="entry name" value="GTP-CH-I_C/QueF"/>
</dbReference>
<dbReference type="GO" id="GO:0008270">
    <property type="term" value="F:zinc ion binding"/>
    <property type="evidence" value="ECO:0007669"/>
    <property type="project" value="TreeGrafter"/>
</dbReference>
<dbReference type="Gene3D" id="3.30.1130.10">
    <property type="match status" value="1"/>
</dbReference>
<accession>A0AAU7VHP8</accession>
<evidence type="ECO:0000259" key="5">
    <source>
        <dbReference type="Pfam" id="PF01227"/>
    </source>
</evidence>
<dbReference type="PROSITE" id="PS00860">
    <property type="entry name" value="GTP_CYCLOHYDROL_1_2"/>
    <property type="match status" value="1"/>
</dbReference>
<dbReference type="EMBL" id="PP882867">
    <property type="protein sequence ID" value="XBW75376.1"/>
    <property type="molecule type" value="Genomic_DNA"/>
</dbReference>
<dbReference type="GO" id="GO:0005525">
    <property type="term" value="F:GTP binding"/>
    <property type="evidence" value="ECO:0007669"/>
    <property type="project" value="TreeGrafter"/>
</dbReference>
<sequence>MVRDVETSEGLIRQVLEQIGETDREGLEETPKRVVKAWNTWFGGYDQDVAEIIKTFEDGAEGVDEMVVQVDIPFYTHCEHHMAPFWGLASVAYIPNGKVLGLSKMNRVVDHFARRLQVQERLTNQVADAMWEHLDPKGVGVLLRARHMCVESRGIQHRGNSTTTSALRGAIKDEPSARQEFLMLANTNTPI</sequence>
<dbReference type="InterPro" id="IPR001474">
    <property type="entry name" value="GTP_CycHdrlase_I"/>
</dbReference>
<dbReference type="GO" id="GO:0006729">
    <property type="term" value="P:tetrahydrobiopterin biosynthetic process"/>
    <property type="evidence" value="ECO:0007669"/>
    <property type="project" value="TreeGrafter"/>
</dbReference>
<keyword evidence="4" id="KW-0378">Hydrolase</keyword>
<evidence type="ECO:0000256" key="2">
    <source>
        <dbReference type="ARBA" id="ARBA00005080"/>
    </source>
</evidence>
<dbReference type="PANTHER" id="PTHR11109">
    <property type="entry name" value="GTP CYCLOHYDROLASE I"/>
    <property type="match status" value="1"/>
</dbReference>
<dbReference type="InterPro" id="IPR018234">
    <property type="entry name" value="GTP_CycHdrlase_I_CS"/>
</dbReference>
<feature type="domain" description="GTP cyclohydrolase I" evidence="5">
    <location>
        <begin position="11"/>
        <end position="184"/>
    </location>
</feature>
<name>A0AAU7VHP8_9CAUD</name>
<dbReference type="EC" id="3.5.4.16" evidence="3"/>
<organism evidence="6">
    <name type="scientific">Dinoroseobacter phage vB_DshS_R26L</name>
    <dbReference type="NCBI Taxonomy" id="3161158"/>
    <lineage>
        <taxon>Viruses</taxon>
        <taxon>Duplodnaviria</taxon>
        <taxon>Heunggongvirae</taxon>
        <taxon>Uroviricota</taxon>
        <taxon>Caudoviricetes</taxon>
        <taxon>Nanhaivirus</taxon>
    </lineage>
</organism>
<reference evidence="6" key="1">
    <citation type="submission" date="2024-06" db="EMBL/GenBank/DDBJ databases">
        <authorList>
            <person name="Lu L."/>
            <person name="Wei N."/>
            <person name="Zhang R."/>
        </authorList>
    </citation>
    <scope>NUCLEOTIDE SEQUENCE</scope>
</reference>
<dbReference type="PANTHER" id="PTHR11109:SF7">
    <property type="entry name" value="GTP CYCLOHYDROLASE 1"/>
    <property type="match status" value="1"/>
</dbReference>
<gene>
    <name evidence="6" type="ORF">vBDshSR26L_61</name>
</gene>
<dbReference type="InterPro" id="IPR043134">
    <property type="entry name" value="GTP-CH-I_N"/>
</dbReference>
<dbReference type="FunFam" id="3.30.1130.10:FF:000001">
    <property type="entry name" value="GTP cyclohydrolase 1"/>
    <property type="match status" value="1"/>
</dbReference>
<dbReference type="GO" id="GO:0046654">
    <property type="term" value="P:tetrahydrofolate biosynthetic process"/>
    <property type="evidence" value="ECO:0007669"/>
    <property type="project" value="InterPro"/>
</dbReference>
<dbReference type="Pfam" id="PF01227">
    <property type="entry name" value="GTP_cyclohydroI"/>
    <property type="match status" value="1"/>
</dbReference>
<evidence type="ECO:0000256" key="1">
    <source>
        <dbReference type="ARBA" id="ARBA00001052"/>
    </source>
</evidence>
<comment type="catalytic activity">
    <reaction evidence="1">
        <text>GTP + H2O = 7,8-dihydroneopterin 3'-triphosphate + formate + H(+)</text>
        <dbReference type="Rhea" id="RHEA:17473"/>
        <dbReference type="ChEBI" id="CHEBI:15377"/>
        <dbReference type="ChEBI" id="CHEBI:15378"/>
        <dbReference type="ChEBI" id="CHEBI:15740"/>
        <dbReference type="ChEBI" id="CHEBI:37565"/>
        <dbReference type="ChEBI" id="CHEBI:58462"/>
        <dbReference type="EC" id="3.5.4.16"/>
    </reaction>
</comment>